<name>A0A8J9Y9S1_9NEOP</name>
<feature type="signal peptide" evidence="1">
    <location>
        <begin position="1"/>
        <end position="19"/>
    </location>
</feature>
<feature type="chain" id="PRO_5035444848" evidence="1">
    <location>
        <begin position="20"/>
        <end position="206"/>
    </location>
</feature>
<feature type="non-terminal residue" evidence="2">
    <location>
        <position position="206"/>
    </location>
</feature>
<dbReference type="AlphaFoldDB" id="A0A8J9Y9S1"/>
<protein>
    <submittedName>
        <fullName evidence="2">Uncharacterized protein</fullName>
    </submittedName>
</protein>
<evidence type="ECO:0000313" key="2">
    <source>
        <dbReference type="EMBL" id="CAH0718531.1"/>
    </source>
</evidence>
<gene>
    <name evidence="2" type="ORF">BINO364_LOCUS4998</name>
</gene>
<accession>A0A8J9Y9S1</accession>
<organism evidence="2 3">
    <name type="scientific">Brenthis ino</name>
    <name type="common">lesser marbled fritillary</name>
    <dbReference type="NCBI Taxonomy" id="405034"/>
    <lineage>
        <taxon>Eukaryota</taxon>
        <taxon>Metazoa</taxon>
        <taxon>Ecdysozoa</taxon>
        <taxon>Arthropoda</taxon>
        <taxon>Hexapoda</taxon>
        <taxon>Insecta</taxon>
        <taxon>Pterygota</taxon>
        <taxon>Neoptera</taxon>
        <taxon>Endopterygota</taxon>
        <taxon>Lepidoptera</taxon>
        <taxon>Glossata</taxon>
        <taxon>Ditrysia</taxon>
        <taxon>Papilionoidea</taxon>
        <taxon>Nymphalidae</taxon>
        <taxon>Heliconiinae</taxon>
        <taxon>Argynnini</taxon>
        <taxon>Brenthis</taxon>
    </lineage>
</organism>
<sequence>MKKYCIIFCVLNVPHFVMSLSQHEVKPEINDQFETTTVNEKINQLPNVTDENNEIPSDSHEKINKTEIVKTNKSIISNVFQIITVPIRRLVANPEISVVLRNVGTCVVNGVMEIISFYFPAPLIPLIASAAGMVIPFEPVVTLRRRMPINSYRRALKTAVNGFLNTFDSYKVDNFNDDPFMTRKFNRRFMNDVPKEEKKDTTKMED</sequence>
<reference evidence="2" key="1">
    <citation type="submission" date="2021-12" db="EMBL/GenBank/DDBJ databases">
        <authorList>
            <person name="Martin H S."/>
        </authorList>
    </citation>
    <scope>NUCLEOTIDE SEQUENCE</scope>
</reference>
<evidence type="ECO:0000313" key="3">
    <source>
        <dbReference type="Proteomes" id="UP000838878"/>
    </source>
</evidence>
<dbReference type="EMBL" id="OV170233">
    <property type="protein sequence ID" value="CAH0718531.1"/>
    <property type="molecule type" value="Genomic_DNA"/>
</dbReference>
<keyword evidence="3" id="KW-1185">Reference proteome</keyword>
<proteinExistence type="predicted"/>
<dbReference type="Proteomes" id="UP000838878">
    <property type="component" value="Chromosome 13"/>
</dbReference>
<dbReference type="OrthoDB" id="7388196at2759"/>
<evidence type="ECO:0000256" key="1">
    <source>
        <dbReference type="SAM" id="SignalP"/>
    </source>
</evidence>
<keyword evidence="1" id="KW-0732">Signal</keyword>